<dbReference type="GO" id="GO:0005524">
    <property type="term" value="F:ATP binding"/>
    <property type="evidence" value="ECO:0007669"/>
    <property type="project" value="UniProtKB-KW"/>
</dbReference>
<comment type="caution">
    <text evidence="7">The sequence shown here is derived from an EMBL/GenBank/DDBJ whole genome shotgun (WGS) entry which is preliminary data.</text>
</comment>
<feature type="domain" description="ABC transporter" evidence="6">
    <location>
        <begin position="7"/>
        <end position="251"/>
    </location>
</feature>
<dbReference type="InterPro" id="IPR027417">
    <property type="entry name" value="P-loop_NTPase"/>
</dbReference>
<gene>
    <name evidence="7" type="ORF">F4Y60_13395</name>
</gene>
<dbReference type="SUPFAM" id="SSF52540">
    <property type="entry name" value="P-loop containing nucleoside triphosphate hydrolases"/>
    <property type="match status" value="1"/>
</dbReference>
<sequence length="329" mass="35883">MSGILEVRDVEVTFEVGPLMRRRSILGVAGVSLDLHAGETFAIVGESGSGKTTLARAINGLQAISAGSIRFDEQRIDMLGARSMKPLRRRMSMMFQDPVGSLSPRMKVGNLIAEPFRIHGMADKDPSIEIPRLLSLVGLTPDFADRYPHQLSGGQARRVGVARAIALNPALIIADEPTAGLDVSVQGEVLNLLNDLRERLGLAMIIITHNLHVVHHVADRMAVMYLGRFVEEGETEEIFRAPSHPYTAALLSANPEPDPDKARERIALPAEVPSLLARPAGCEFHSRCPWVATRCKSEVPAFFDSKTRRVACHTPLEPGARPPGTEMTQ</sequence>
<comment type="similarity">
    <text evidence="2">Belongs to the ABC transporter superfamily.</text>
</comment>
<dbReference type="PANTHER" id="PTHR43776:SF7">
    <property type="entry name" value="D,D-DIPEPTIDE TRANSPORT ATP-BINDING PROTEIN DDPF-RELATED"/>
    <property type="match status" value="1"/>
</dbReference>
<dbReference type="InterPro" id="IPR003593">
    <property type="entry name" value="AAA+_ATPase"/>
</dbReference>
<dbReference type="InterPro" id="IPR050319">
    <property type="entry name" value="ABC_transp_ATP-bind"/>
</dbReference>
<dbReference type="Gene3D" id="3.40.50.300">
    <property type="entry name" value="P-loop containing nucleotide triphosphate hydrolases"/>
    <property type="match status" value="1"/>
</dbReference>
<organism evidence="7">
    <name type="scientific">Boseongicola sp. SB0664_bin_43</name>
    <dbReference type="NCBI Taxonomy" id="2604844"/>
    <lineage>
        <taxon>Bacteria</taxon>
        <taxon>Pseudomonadati</taxon>
        <taxon>Pseudomonadota</taxon>
        <taxon>Alphaproteobacteria</taxon>
        <taxon>Rhodobacterales</taxon>
        <taxon>Paracoccaceae</taxon>
        <taxon>Boseongicola</taxon>
    </lineage>
</organism>
<dbReference type="Pfam" id="PF08352">
    <property type="entry name" value="oligo_HPY"/>
    <property type="match status" value="1"/>
</dbReference>
<evidence type="ECO:0000256" key="3">
    <source>
        <dbReference type="ARBA" id="ARBA00022448"/>
    </source>
</evidence>
<evidence type="ECO:0000256" key="4">
    <source>
        <dbReference type="ARBA" id="ARBA00022741"/>
    </source>
</evidence>
<evidence type="ECO:0000259" key="6">
    <source>
        <dbReference type="PROSITE" id="PS50893"/>
    </source>
</evidence>
<accession>A0A6B0Y5Q1</accession>
<dbReference type="FunFam" id="3.40.50.300:FF:000016">
    <property type="entry name" value="Oligopeptide ABC transporter ATP-binding component"/>
    <property type="match status" value="1"/>
</dbReference>
<dbReference type="PROSITE" id="PS50893">
    <property type="entry name" value="ABC_TRANSPORTER_2"/>
    <property type="match status" value="1"/>
</dbReference>
<evidence type="ECO:0000256" key="5">
    <source>
        <dbReference type="ARBA" id="ARBA00022840"/>
    </source>
</evidence>
<protein>
    <submittedName>
        <fullName evidence="7">ABC transporter ATP-binding protein</fullName>
    </submittedName>
</protein>
<dbReference type="GO" id="GO:0055085">
    <property type="term" value="P:transmembrane transport"/>
    <property type="evidence" value="ECO:0007669"/>
    <property type="project" value="UniProtKB-ARBA"/>
</dbReference>
<dbReference type="InterPro" id="IPR017871">
    <property type="entry name" value="ABC_transporter-like_CS"/>
</dbReference>
<reference evidence="7" key="1">
    <citation type="submission" date="2019-09" db="EMBL/GenBank/DDBJ databases">
        <title>Characterisation of the sponge microbiome using genome-centric metagenomics.</title>
        <authorList>
            <person name="Engelberts J.P."/>
            <person name="Robbins S.J."/>
            <person name="De Goeij J.M."/>
            <person name="Aranda M."/>
            <person name="Bell S.C."/>
            <person name="Webster N.S."/>
        </authorList>
    </citation>
    <scope>NUCLEOTIDE SEQUENCE</scope>
    <source>
        <strain evidence="7">SB0664_bin_43</strain>
    </source>
</reference>
<dbReference type="GO" id="GO:0005886">
    <property type="term" value="C:plasma membrane"/>
    <property type="evidence" value="ECO:0007669"/>
    <property type="project" value="UniProtKB-SubCell"/>
</dbReference>
<dbReference type="CDD" id="cd03257">
    <property type="entry name" value="ABC_NikE_OppD_transporters"/>
    <property type="match status" value="1"/>
</dbReference>
<dbReference type="PANTHER" id="PTHR43776">
    <property type="entry name" value="TRANSPORT ATP-BINDING PROTEIN"/>
    <property type="match status" value="1"/>
</dbReference>
<comment type="subcellular location">
    <subcellularLocation>
        <location evidence="1">Cell inner membrane</location>
        <topology evidence="1">Peripheral membrane protein</topology>
    </subcellularLocation>
</comment>
<dbReference type="PROSITE" id="PS00211">
    <property type="entry name" value="ABC_TRANSPORTER_1"/>
    <property type="match status" value="1"/>
</dbReference>
<evidence type="ECO:0000256" key="2">
    <source>
        <dbReference type="ARBA" id="ARBA00005417"/>
    </source>
</evidence>
<dbReference type="EMBL" id="VXRY01000550">
    <property type="protein sequence ID" value="MXY35050.1"/>
    <property type="molecule type" value="Genomic_DNA"/>
</dbReference>
<evidence type="ECO:0000256" key="1">
    <source>
        <dbReference type="ARBA" id="ARBA00004417"/>
    </source>
</evidence>
<evidence type="ECO:0000313" key="7">
    <source>
        <dbReference type="EMBL" id="MXY35050.1"/>
    </source>
</evidence>
<dbReference type="Pfam" id="PF00005">
    <property type="entry name" value="ABC_tran"/>
    <property type="match status" value="1"/>
</dbReference>
<keyword evidence="3" id="KW-0813">Transport</keyword>
<dbReference type="SMART" id="SM00382">
    <property type="entry name" value="AAA"/>
    <property type="match status" value="1"/>
</dbReference>
<dbReference type="GO" id="GO:0016887">
    <property type="term" value="F:ATP hydrolysis activity"/>
    <property type="evidence" value="ECO:0007669"/>
    <property type="project" value="InterPro"/>
</dbReference>
<dbReference type="NCBIfam" id="TIGR01727">
    <property type="entry name" value="oligo_HPY"/>
    <property type="match status" value="1"/>
</dbReference>
<dbReference type="InterPro" id="IPR013563">
    <property type="entry name" value="Oligopep_ABC_C"/>
</dbReference>
<proteinExistence type="inferred from homology"/>
<dbReference type="InterPro" id="IPR003439">
    <property type="entry name" value="ABC_transporter-like_ATP-bd"/>
</dbReference>
<dbReference type="GO" id="GO:0015833">
    <property type="term" value="P:peptide transport"/>
    <property type="evidence" value="ECO:0007669"/>
    <property type="project" value="InterPro"/>
</dbReference>
<keyword evidence="5 7" id="KW-0067">ATP-binding</keyword>
<name>A0A6B0Y5Q1_9RHOB</name>
<keyword evidence="4" id="KW-0547">Nucleotide-binding</keyword>
<dbReference type="AlphaFoldDB" id="A0A6B0Y5Q1"/>